<dbReference type="RefSeq" id="WP_231772249.1">
    <property type="nucleotide sequence ID" value="NZ_CP088969.1"/>
</dbReference>
<gene>
    <name evidence="3" type="ORF">OCS65_01640</name>
</gene>
<dbReference type="Pfam" id="PF21074">
    <property type="entry name" value="GDH_C"/>
    <property type="match status" value="2"/>
</dbReference>
<dbReference type="InterPro" id="IPR028971">
    <property type="entry name" value="NAD-GDH_cat"/>
</dbReference>
<evidence type="ECO:0000259" key="2">
    <source>
        <dbReference type="Pfam" id="PF21074"/>
    </source>
</evidence>
<feature type="domain" description="NAD-specific glutamate dehydrogenase C-terminal" evidence="2">
    <location>
        <begin position="731"/>
        <end position="900"/>
    </location>
</feature>
<dbReference type="Pfam" id="PF05088">
    <property type="entry name" value="Bac_GDH_CD"/>
    <property type="match status" value="1"/>
</dbReference>
<dbReference type="InterPro" id="IPR049056">
    <property type="entry name" value="NAD_Glu_DH_HM3"/>
</dbReference>
<sequence>MTTDTATTHRHEPLPTDVAGAARHLAGSRGEHPALLFVERAARDGVADAVMRWPGRDPSLSDSVHTFEHFGLRIDDHEHLTGDGEDRRVHRFAFVTPPEWGPGSPCRVAAVVDAHAQGRTVVDRYARLAVVADVDVRDIALVRAAGRFARQAGLIMSERYIVNTLCRHPGFVEALVACFAARFDPDRRDRDVAAERAERALAARRGAAESLDEDRILRSLESFVTATVRTNWYQRDEHGAPKSYGAFMLDSGRLADPGPVVPHREIFVHSDDMEGIHVRSGTVARGGVRFSDRPEDYRTEVLGLMKTQVVKNAPIVPVGAKGAFVRRNPDISPAQAYSTFIRGMLDLVDNIVDGKIVHPDRTVVHGGDDGYLVVAADKGTAAFSDLANSIAAEYDYWLGDAFASGGSSGYDHKAMGITARGAWVAVREHFADLGVDVDTTEVTAVGIGDMSGDVFGNGMLLSPHLRLVGAFDHRHIFLDPDPDPARAYAERRRLFERPGSSWDDVDRDVLSPGGGVWPRSAKSVTVPEPARRLLGLPHPTTTPSELIKALLTAPVDLLWNGGVGTYVKATSESHTDAADPGNDDVRVDASQLRCRVVGEGGNLGFTQRARIEFSAAGGRINADFIDNAAGVATSDAEVNLKIALESARRSGRLTLEERNRLLGDARDEVARTVLRTSRDQSVALGLAVSRAARLLGRHERLISHLETGDGIRRSTEVLPTVQELAARAGAGRGLTRPEIAVLLARSKNVVCRDLLESDVPDDPVFADVAQAYFPERMRGLLQDEIRDHPLRREIVATRIASDLVDHVGPGMIYQLEERLGVRTPAVARAYAVIRAVFDTDRLWAEARDRPGSGAERWARLGTVQNFVEHAASWILRLRPSPLDVSAEITRLRAGVEDLLSDTGADGGPDFRLLGEYPALVDTAYTLNCPARTVARVHAGTGSLLGLDGTSPDLSAGSHTWWDSTAIATVRDELAERHHALVAAILRRDGTPIAPADVDEVLARWQRRVPDAIARVTRLTTELREDGLVDLPRACTLGAELRLLVRESH</sequence>
<dbReference type="GeneID" id="83619080"/>
<dbReference type="InterPro" id="IPR046346">
    <property type="entry name" value="Aminoacid_DH-like_N_sf"/>
</dbReference>
<feature type="domain" description="NAD-glutamate dehydrogenase catalytic" evidence="1">
    <location>
        <begin position="208"/>
        <end position="685"/>
    </location>
</feature>
<dbReference type="SUPFAM" id="SSF51735">
    <property type="entry name" value="NAD(P)-binding Rossmann-fold domains"/>
    <property type="match status" value="1"/>
</dbReference>
<reference evidence="3" key="1">
    <citation type="submission" date="2022-09" db="EMBL/GenBank/DDBJ databases">
        <title>The genome sequence of Rhodococcus aetherivorans N1.</title>
        <authorList>
            <person name="Jiang W."/>
        </authorList>
    </citation>
    <scope>NUCLEOTIDE SEQUENCE</scope>
    <source>
        <strain evidence="3">N1</strain>
    </source>
</reference>
<organism evidence="3 4">
    <name type="scientific">Rhodococcus aetherivorans</name>
    <dbReference type="NCBI Taxonomy" id="191292"/>
    <lineage>
        <taxon>Bacteria</taxon>
        <taxon>Bacillati</taxon>
        <taxon>Actinomycetota</taxon>
        <taxon>Actinomycetes</taxon>
        <taxon>Mycobacteriales</taxon>
        <taxon>Nocardiaceae</taxon>
        <taxon>Rhodococcus</taxon>
    </lineage>
</organism>
<dbReference type="InterPro" id="IPR007780">
    <property type="entry name" value="NAD_Glu_DH_bac"/>
</dbReference>
<dbReference type="InterPro" id="IPR036291">
    <property type="entry name" value="NAD(P)-bd_dom_sf"/>
</dbReference>
<evidence type="ECO:0000259" key="1">
    <source>
        <dbReference type="Pfam" id="PF05088"/>
    </source>
</evidence>
<dbReference type="Pfam" id="PF21078">
    <property type="entry name" value="GDH_HM3"/>
    <property type="match status" value="1"/>
</dbReference>
<feature type="domain" description="NAD-specific glutamate dehydrogenase C-terminal" evidence="2">
    <location>
        <begin position="919"/>
        <end position="1034"/>
    </location>
</feature>
<accession>A0AA46PPH4</accession>
<dbReference type="PANTHER" id="PTHR43403:SF1">
    <property type="entry name" value="NAD-SPECIFIC GLUTAMATE DEHYDROGENASE"/>
    <property type="match status" value="1"/>
</dbReference>
<dbReference type="EMBL" id="CP106982">
    <property type="protein sequence ID" value="UYF94507.1"/>
    <property type="molecule type" value="Genomic_DNA"/>
</dbReference>
<dbReference type="AlphaFoldDB" id="A0AA46PPH4"/>
<dbReference type="Gene3D" id="3.40.50.720">
    <property type="entry name" value="NAD(P)-binding Rossmann-like Domain"/>
    <property type="match status" value="1"/>
</dbReference>
<dbReference type="GO" id="GO:0004352">
    <property type="term" value="F:glutamate dehydrogenase (NAD+) activity"/>
    <property type="evidence" value="ECO:0007669"/>
    <property type="project" value="InterPro"/>
</dbReference>
<proteinExistence type="predicted"/>
<dbReference type="PANTHER" id="PTHR43403">
    <property type="entry name" value="NAD-SPECIFIC GLUTAMATE DEHYDROGENASE"/>
    <property type="match status" value="1"/>
</dbReference>
<protein>
    <submittedName>
        <fullName evidence="3">NAD-glutamate dehydrogenase</fullName>
    </submittedName>
</protein>
<dbReference type="GO" id="GO:0006538">
    <property type="term" value="P:L-glutamate catabolic process"/>
    <property type="evidence" value="ECO:0007669"/>
    <property type="project" value="InterPro"/>
</dbReference>
<dbReference type="SUPFAM" id="SSF53223">
    <property type="entry name" value="Aminoacid dehydrogenase-like, N-terminal domain"/>
    <property type="match status" value="1"/>
</dbReference>
<dbReference type="InterPro" id="IPR048381">
    <property type="entry name" value="GDH_C"/>
</dbReference>
<name>A0AA46PPH4_9NOCA</name>
<evidence type="ECO:0000313" key="4">
    <source>
        <dbReference type="Proteomes" id="UP001163947"/>
    </source>
</evidence>
<dbReference type="GO" id="GO:0004069">
    <property type="term" value="F:L-aspartate:2-oxoglutarate aminotransferase activity"/>
    <property type="evidence" value="ECO:0007669"/>
    <property type="project" value="InterPro"/>
</dbReference>
<evidence type="ECO:0000313" key="3">
    <source>
        <dbReference type="EMBL" id="UYF94507.1"/>
    </source>
</evidence>
<dbReference type="Proteomes" id="UP001163947">
    <property type="component" value="Chromosome"/>
</dbReference>